<feature type="transmembrane region" description="Helical" evidence="1">
    <location>
        <begin position="63"/>
        <end position="84"/>
    </location>
</feature>
<evidence type="ECO:0000313" key="3">
    <source>
        <dbReference type="Proteomes" id="UP000017746"/>
    </source>
</evidence>
<dbReference type="AlphaFoldDB" id="U5VWB0"/>
<dbReference type="HOGENOM" id="CLU_1270057_0_0_11"/>
<keyword evidence="1" id="KW-0812">Transmembrane</keyword>
<proteinExistence type="predicted"/>
<reference evidence="2 3" key="1">
    <citation type="journal article" date="2014" name="J. Biotechnol.">
        <title>Complete genome sequence of the actinobacterium Actinoplanes friuliensis HAG 010964, producer of the lipopeptide antibiotic friulimycin.</title>
        <authorList>
            <person name="Ruckert C."/>
            <person name="Szczepanowski R."/>
            <person name="Albersmeier A."/>
            <person name="Goesmann A."/>
            <person name="Fischer N."/>
            <person name="Steinkamper A."/>
            <person name="Puhler A."/>
            <person name="Biener R."/>
            <person name="Schwartz D."/>
            <person name="Kalinowski J."/>
        </authorList>
    </citation>
    <scope>NUCLEOTIDE SEQUENCE [LARGE SCALE GENOMIC DNA]</scope>
    <source>
        <strain evidence="2 3">DSM 7358</strain>
    </source>
</reference>
<dbReference type="Pfam" id="PF20128">
    <property type="entry name" value="DUF6518"/>
    <property type="match status" value="1"/>
</dbReference>
<protein>
    <submittedName>
        <fullName evidence="2">Uncharacterized protein</fullName>
    </submittedName>
</protein>
<evidence type="ECO:0000256" key="1">
    <source>
        <dbReference type="SAM" id="Phobius"/>
    </source>
</evidence>
<dbReference type="RefSeq" id="WP_023361111.1">
    <property type="nucleotide sequence ID" value="NC_022657.1"/>
</dbReference>
<name>U5VWB0_9ACTN</name>
<keyword evidence="3" id="KW-1185">Reference proteome</keyword>
<dbReference type="OrthoDB" id="3295819at2"/>
<dbReference type="Proteomes" id="UP000017746">
    <property type="component" value="Chromosome"/>
</dbReference>
<feature type="transmembrane region" description="Helical" evidence="1">
    <location>
        <begin position="104"/>
        <end position="123"/>
    </location>
</feature>
<dbReference type="EMBL" id="CP006272">
    <property type="protein sequence ID" value="AGZ41052.1"/>
    <property type="molecule type" value="Genomic_DNA"/>
</dbReference>
<organism evidence="2 3">
    <name type="scientific">Actinoplanes friuliensis DSM 7358</name>
    <dbReference type="NCBI Taxonomy" id="1246995"/>
    <lineage>
        <taxon>Bacteria</taxon>
        <taxon>Bacillati</taxon>
        <taxon>Actinomycetota</taxon>
        <taxon>Actinomycetes</taxon>
        <taxon>Micromonosporales</taxon>
        <taxon>Micromonosporaceae</taxon>
        <taxon>Actinoplanes</taxon>
    </lineage>
</organism>
<dbReference type="PATRIC" id="fig|1246995.3.peg.2808"/>
<feature type="transmembrane region" description="Helical" evidence="1">
    <location>
        <begin position="169"/>
        <end position="186"/>
    </location>
</feature>
<gene>
    <name evidence="2" type="ORF">AFR_13830</name>
</gene>
<sequence length="199" mass="21118">MREPNLRRMVALVGTALAFGVVAALIKGHGTGVRDTIGNLSTPWLLVALAAGLHTRSVPRGAVLGLAATVTALLGFYLAVAVTTDDQLPTLGEHLEHVLRVNRRWLYSGLLSGPVLGGFGAWVRQHARHVATATAAIVGALLAAEPLVIVAARLVPGWRQVVHWTLDPGPYLAEAVLGVVILLVIWRRYRVARLTGSGC</sequence>
<feature type="transmembrane region" description="Helical" evidence="1">
    <location>
        <begin position="130"/>
        <end position="149"/>
    </location>
</feature>
<keyword evidence="1" id="KW-0472">Membrane</keyword>
<dbReference type="STRING" id="1246995.AFR_13830"/>
<feature type="transmembrane region" description="Helical" evidence="1">
    <location>
        <begin position="40"/>
        <end position="56"/>
    </location>
</feature>
<evidence type="ECO:0000313" key="2">
    <source>
        <dbReference type="EMBL" id="AGZ41052.1"/>
    </source>
</evidence>
<dbReference type="KEGG" id="afs:AFR_13830"/>
<dbReference type="InterPro" id="IPR045393">
    <property type="entry name" value="DUF6518"/>
</dbReference>
<accession>U5VWB0</accession>
<keyword evidence="1" id="KW-1133">Transmembrane helix</keyword>